<gene>
    <name evidence="1" type="ORF">OCTVUL_1B013234</name>
</gene>
<protein>
    <submittedName>
        <fullName evidence="1">Uncharacterized protein</fullName>
    </submittedName>
</protein>
<dbReference type="Proteomes" id="UP001162480">
    <property type="component" value="Chromosome 5"/>
</dbReference>
<name>A0AA36AY27_OCTVU</name>
<evidence type="ECO:0000313" key="2">
    <source>
        <dbReference type="Proteomes" id="UP001162480"/>
    </source>
</evidence>
<dbReference type="AlphaFoldDB" id="A0AA36AY27"/>
<sequence>MLYCRFLDLTIVLEILENDADAGATDIFIEPPDVSTLTDETSGGEEECFMGILSGKQLVPLHKLVFLIFMEHIREKNTPIFPQAFYDARKSYQRRETIKVKK</sequence>
<keyword evidence="2" id="KW-1185">Reference proteome</keyword>
<evidence type="ECO:0000313" key="1">
    <source>
        <dbReference type="EMBL" id="CAI9723387.1"/>
    </source>
</evidence>
<dbReference type="EMBL" id="OX597818">
    <property type="protein sequence ID" value="CAI9723387.1"/>
    <property type="molecule type" value="Genomic_DNA"/>
</dbReference>
<organism evidence="1 2">
    <name type="scientific">Octopus vulgaris</name>
    <name type="common">Common octopus</name>
    <dbReference type="NCBI Taxonomy" id="6645"/>
    <lineage>
        <taxon>Eukaryota</taxon>
        <taxon>Metazoa</taxon>
        <taxon>Spiralia</taxon>
        <taxon>Lophotrochozoa</taxon>
        <taxon>Mollusca</taxon>
        <taxon>Cephalopoda</taxon>
        <taxon>Coleoidea</taxon>
        <taxon>Octopodiformes</taxon>
        <taxon>Octopoda</taxon>
        <taxon>Incirrata</taxon>
        <taxon>Octopodidae</taxon>
        <taxon>Octopus</taxon>
    </lineage>
</organism>
<accession>A0AA36AY27</accession>
<proteinExistence type="predicted"/>
<reference evidence="1" key="1">
    <citation type="submission" date="2023-08" db="EMBL/GenBank/DDBJ databases">
        <authorList>
            <person name="Alioto T."/>
            <person name="Alioto T."/>
            <person name="Gomez Garrido J."/>
        </authorList>
    </citation>
    <scope>NUCLEOTIDE SEQUENCE</scope>
</reference>